<feature type="region of interest" description="Disordered" evidence="1">
    <location>
        <begin position="1"/>
        <end position="61"/>
    </location>
</feature>
<dbReference type="SUPFAM" id="SSF82199">
    <property type="entry name" value="SET domain"/>
    <property type="match status" value="1"/>
</dbReference>
<dbReference type="PANTHER" id="PTHR47332:SF4">
    <property type="entry name" value="SET DOMAIN-CONTAINING PROTEIN 5"/>
    <property type="match status" value="1"/>
</dbReference>
<dbReference type="CDD" id="cd20071">
    <property type="entry name" value="SET_SMYD"/>
    <property type="match status" value="1"/>
</dbReference>
<evidence type="ECO:0000313" key="4">
    <source>
        <dbReference type="Proteomes" id="UP000320762"/>
    </source>
</evidence>
<evidence type="ECO:0000313" key="3">
    <source>
        <dbReference type="EMBL" id="TRM68336.1"/>
    </source>
</evidence>
<feature type="domain" description="SET" evidence="2">
    <location>
        <begin position="167"/>
        <end position="321"/>
    </location>
</feature>
<organism evidence="3 4">
    <name type="scientific">Schizophyllum amplum</name>
    <dbReference type="NCBI Taxonomy" id="97359"/>
    <lineage>
        <taxon>Eukaryota</taxon>
        <taxon>Fungi</taxon>
        <taxon>Dikarya</taxon>
        <taxon>Basidiomycota</taxon>
        <taxon>Agaricomycotina</taxon>
        <taxon>Agaricomycetes</taxon>
        <taxon>Agaricomycetidae</taxon>
        <taxon>Agaricales</taxon>
        <taxon>Schizophyllaceae</taxon>
        <taxon>Schizophyllum</taxon>
    </lineage>
</organism>
<dbReference type="Proteomes" id="UP000320762">
    <property type="component" value="Unassembled WGS sequence"/>
</dbReference>
<dbReference type="AlphaFoldDB" id="A0A550CU78"/>
<dbReference type="Gene3D" id="2.170.270.10">
    <property type="entry name" value="SET domain"/>
    <property type="match status" value="1"/>
</dbReference>
<proteinExistence type="predicted"/>
<dbReference type="PANTHER" id="PTHR47332">
    <property type="entry name" value="SET DOMAIN-CONTAINING PROTEIN 5"/>
    <property type="match status" value="1"/>
</dbReference>
<feature type="compositionally biased region" description="Low complexity" evidence="1">
    <location>
        <begin position="19"/>
        <end position="39"/>
    </location>
</feature>
<name>A0A550CU78_9AGAR</name>
<dbReference type="SMART" id="SM00317">
    <property type="entry name" value="SET"/>
    <property type="match status" value="1"/>
</dbReference>
<keyword evidence="4" id="KW-1185">Reference proteome</keyword>
<gene>
    <name evidence="3" type="ORF">BD626DRAFT_626647</name>
</gene>
<protein>
    <recommendedName>
        <fullName evidence="2">SET domain-containing protein</fullName>
    </recommendedName>
</protein>
<dbReference type="EMBL" id="VDMD01000002">
    <property type="protein sequence ID" value="TRM68336.1"/>
    <property type="molecule type" value="Genomic_DNA"/>
</dbReference>
<accession>A0A550CU78</accession>
<comment type="caution">
    <text evidence="3">The sequence shown here is derived from an EMBL/GenBank/DDBJ whole genome shotgun (WGS) entry which is preliminary data.</text>
</comment>
<reference evidence="3 4" key="1">
    <citation type="journal article" date="2019" name="New Phytol.">
        <title>Comparative genomics reveals unique wood-decay strategies and fruiting body development in the Schizophyllaceae.</title>
        <authorList>
            <person name="Almasi E."/>
            <person name="Sahu N."/>
            <person name="Krizsan K."/>
            <person name="Balint B."/>
            <person name="Kovacs G.M."/>
            <person name="Kiss B."/>
            <person name="Cseklye J."/>
            <person name="Drula E."/>
            <person name="Henrissat B."/>
            <person name="Nagy I."/>
            <person name="Chovatia M."/>
            <person name="Adam C."/>
            <person name="LaButti K."/>
            <person name="Lipzen A."/>
            <person name="Riley R."/>
            <person name="Grigoriev I.V."/>
            <person name="Nagy L.G."/>
        </authorList>
    </citation>
    <scope>NUCLEOTIDE SEQUENCE [LARGE SCALE GENOMIC DNA]</scope>
    <source>
        <strain evidence="3 4">NL-1724</strain>
    </source>
</reference>
<dbReference type="STRING" id="97359.A0A550CU78"/>
<dbReference type="InterPro" id="IPR053185">
    <property type="entry name" value="SET_domain_protein"/>
</dbReference>
<dbReference type="PROSITE" id="PS50280">
    <property type="entry name" value="SET"/>
    <property type="match status" value="1"/>
</dbReference>
<evidence type="ECO:0000259" key="2">
    <source>
        <dbReference type="PROSITE" id="PS50280"/>
    </source>
</evidence>
<evidence type="ECO:0000256" key="1">
    <source>
        <dbReference type="SAM" id="MobiDB-lite"/>
    </source>
</evidence>
<dbReference type="Pfam" id="PF00856">
    <property type="entry name" value="SET"/>
    <property type="match status" value="1"/>
</dbReference>
<dbReference type="InterPro" id="IPR001214">
    <property type="entry name" value="SET_dom"/>
</dbReference>
<dbReference type="InterPro" id="IPR046341">
    <property type="entry name" value="SET_dom_sf"/>
</dbReference>
<sequence length="350" mass="37661">MKRGFLKNKSLNTAKRSDGPGAPTMPTAEAPAPQTEPQPSARQKATPSARLSAPSNMLNDVQKNLPKGVSLQAMQRGADGRYSAPVDPRTIDLNSLDQDTAAEMLKMAGIDLSALEGGDVDIVPASEIRIVSVPAQRPFVAAVSPRTANKIENSPSLCAPYTVPTPPRHRIARSPVSGLGVFTEQALGRGELVLREPPLMLLTQMIGAEMGTNPVRAMEGILERALAALTPEDRALFMSFDNCKTGRTHSQKRGIADTNTSAITEGGVLKGSYGAVTRELSRLNHSCEPNAHAIWDTSTMTFGLYTTRPVKAGDELFIAYSDGSKSKAERQHELWALYSFRCACSKCSRQ</sequence>
<dbReference type="OrthoDB" id="5945798at2759"/>